<protein>
    <submittedName>
        <fullName evidence="1">Uncharacterized protein</fullName>
    </submittedName>
</protein>
<evidence type="ECO:0000313" key="1">
    <source>
        <dbReference type="EMBL" id="KAK4329051.1"/>
    </source>
</evidence>
<evidence type="ECO:0000313" key="2">
    <source>
        <dbReference type="Proteomes" id="UP001292094"/>
    </source>
</evidence>
<proteinExistence type="predicted"/>
<dbReference type="Proteomes" id="UP001292094">
    <property type="component" value="Unassembled WGS sequence"/>
</dbReference>
<dbReference type="AlphaFoldDB" id="A0AAE1QM96"/>
<organism evidence="1 2">
    <name type="scientific">Petrolisthes manimaculis</name>
    <dbReference type="NCBI Taxonomy" id="1843537"/>
    <lineage>
        <taxon>Eukaryota</taxon>
        <taxon>Metazoa</taxon>
        <taxon>Ecdysozoa</taxon>
        <taxon>Arthropoda</taxon>
        <taxon>Crustacea</taxon>
        <taxon>Multicrustacea</taxon>
        <taxon>Malacostraca</taxon>
        <taxon>Eumalacostraca</taxon>
        <taxon>Eucarida</taxon>
        <taxon>Decapoda</taxon>
        <taxon>Pleocyemata</taxon>
        <taxon>Anomura</taxon>
        <taxon>Galatheoidea</taxon>
        <taxon>Porcellanidae</taxon>
        <taxon>Petrolisthes</taxon>
    </lineage>
</organism>
<dbReference type="EMBL" id="JAWZYT010000038">
    <property type="protein sequence ID" value="KAK4329051.1"/>
    <property type="molecule type" value="Genomic_DNA"/>
</dbReference>
<comment type="caution">
    <text evidence="1">The sequence shown here is derived from an EMBL/GenBank/DDBJ whole genome shotgun (WGS) entry which is preliminary data.</text>
</comment>
<name>A0AAE1QM96_9EUCA</name>
<accession>A0AAE1QM96</accession>
<gene>
    <name evidence="1" type="ORF">Pmani_000559</name>
</gene>
<keyword evidence="2" id="KW-1185">Reference proteome</keyword>
<sequence length="99" mass="11287">MFVRETAVQLPSYLRKTVYHVNRPLGVNTEYLFHIPPKPGRVITIAASGLQLLSLTHLNTEYLFYIPPKHGRVISIAASGLYLLSLTHLNTEYLFYISQ</sequence>
<reference evidence="1" key="1">
    <citation type="submission" date="2023-11" db="EMBL/GenBank/DDBJ databases">
        <title>Genome assemblies of two species of porcelain crab, Petrolisthes cinctipes and Petrolisthes manimaculis (Anomura: Porcellanidae).</title>
        <authorList>
            <person name="Angst P."/>
        </authorList>
    </citation>
    <scope>NUCLEOTIDE SEQUENCE</scope>
    <source>
        <strain evidence="1">PB745_02</strain>
        <tissue evidence="1">Gill</tissue>
    </source>
</reference>